<name>A0ABT4UGP6_9BACT</name>
<dbReference type="InterPro" id="IPR046548">
    <property type="entry name" value="DUF6804"/>
</dbReference>
<dbReference type="Pfam" id="PF20619">
    <property type="entry name" value="DUF6804"/>
    <property type="match status" value="1"/>
</dbReference>
<organism evidence="3 4">
    <name type="scientific">Polluticaenibacter yanchengensis</name>
    <dbReference type="NCBI Taxonomy" id="3014562"/>
    <lineage>
        <taxon>Bacteria</taxon>
        <taxon>Pseudomonadati</taxon>
        <taxon>Bacteroidota</taxon>
        <taxon>Chitinophagia</taxon>
        <taxon>Chitinophagales</taxon>
        <taxon>Chitinophagaceae</taxon>
        <taxon>Polluticaenibacter</taxon>
    </lineage>
</organism>
<evidence type="ECO:0000256" key="2">
    <source>
        <dbReference type="SAM" id="Phobius"/>
    </source>
</evidence>
<dbReference type="Proteomes" id="UP001210231">
    <property type="component" value="Unassembled WGS sequence"/>
</dbReference>
<dbReference type="RefSeq" id="WP_407030099.1">
    <property type="nucleotide sequence ID" value="NZ_JAQGEF010000003.1"/>
</dbReference>
<evidence type="ECO:0000313" key="4">
    <source>
        <dbReference type="Proteomes" id="UP001210231"/>
    </source>
</evidence>
<evidence type="ECO:0000313" key="3">
    <source>
        <dbReference type="EMBL" id="MDA3613769.1"/>
    </source>
</evidence>
<gene>
    <name evidence="3" type="ORF">O3P16_03035</name>
</gene>
<accession>A0ABT4UGP6</accession>
<evidence type="ECO:0000256" key="1">
    <source>
        <dbReference type="SAM" id="MobiDB-lite"/>
    </source>
</evidence>
<proteinExistence type="predicted"/>
<keyword evidence="2" id="KW-0812">Transmembrane</keyword>
<sequence>MQSTIKLTLAILYFICLARMPYGYYQMVRFLSFVGLSILAYDAYKKQKHTEMFIYAAIALLFQPFLKVALGRTLWNYVDVIVGIGLLLSLFVDRDKLNIRTTAKNKDTHNTNSLQKDSNKNYQEERKSTNA</sequence>
<protein>
    <submittedName>
        <fullName evidence="3">Uncharacterized protein</fullName>
    </submittedName>
</protein>
<reference evidence="3 4" key="1">
    <citation type="submission" date="2022-12" db="EMBL/GenBank/DDBJ databases">
        <title>Chitinophagaceae gen. sp. nov., a new member of the family Chitinophagaceae, isolated from soil in a chemical factory.</title>
        <authorList>
            <person name="Ke Z."/>
        </authorList>
    </citation>
    <scope>NUCLEOTIDE SEQUENCE [LARGE SCALE GENOMIC DNA]</scope>
    <source>
        <strain evidence="3 4">LY-5</strain>
    </source>
</reference>
<keyword evidence="2" id="KW-0472">Membrane</keyword>
<dbReference type="EMBL" id="JAQGEF010000003">
    <property type="protein sequence ID" value="MDA3613769.1"/>
    <property type="molecule type" value="Genomic_DNA"/>
</dbReference>
<keyword evidence="2" id="KW-1133">Transmembrane helix</keyword>
<keyword evidence="4" id="KW-1185">Reference proteome</keyword>
<feature type="compositionally biased region" description="Basic and acidic residues" evidence="1">
    <location>
        <begin position="117"/>
        <end position="131"/>
    </location>
</feature>
<feature type="region of interest" description="Disordered" evidence="1">
    <location>
        <begin position="102"/>
        <end position="131"/>
    </location>
</feature>
<comment type="caution">
    <text evidence="3">The sequence shown here is derived from an EMBL/GenBank/DDBJ whole genome shotgun (WGS) entry which is preliminary data.</text>
</comment>
<feature type="transmembrane region" description="Helical" evidence="2">
    <location>
        <begin position="74"/>
        <end position="92"/>
    </location>
</feature>